<reference evidence="1 2" key="1">
    <citation type="journal article" date="2019" name="Int. J. Syst. Evol. Microbiol.">
        <title>The Global Catalogue of Microorganisms (GCM) 10K type strain sequencing project: providing services to taxonomists for standard genome sequencing and annotation.</title>
        <authorList>
            <consortium name="The Broad Institute Genomics Platform"/>
            <consortium name="The Broad Institute Genome Sequencing Center for Infectious Disease"/>
            <person name="Wu L."/>
            <person name="Ma J."/>
        </authorList>
    </citation>
    <scope>NUCLEOTIDE SEQUENCE [LARGE SCALE GENOMIC DNA]</scope>
    <source>
        <strain evidence="1 2">CGMCC 1.3239</strain>
    </source>
</reference>
<accession>A0ABD5SFS9</accession>
<sequence length="60" mass="6360">AVIARETAFDPGLAAKRGVPEGPAFGRLANGEAVEVDGKTVRPVQVSRETRERFPIGPSE</sequence>
<dbReference type="AlphaFoldDB" id="A0ABD5SFS9"/>
<gene>
    <name evidence="1" type="ORF">ACFQEU_10110</name>
</gene>
<comment type="caution">
    <text evidence="1">The sequence shown here is derived from an EMBL/GenBank/DDBJ whole genome shotgun (WGS) entry which is preliminary data.</text>
</comment>
<evidence type="ECO:0000313" key="1">
    <source>
        <dbReference type="EMBL" id="MFC6753812.1"/>
    </source>
</evidence>
<proteinExistence type="predicted"/>
<name>A0ABD5SFS9_9EURY</name>
<protein>
    <submittedName>
        <fullName evidence="1">Uncharacterized protein</fullName>
    </submittedName>
</protein>
<organism evidence="1 2">
    <name type="scientific">Halorubrum tibetense</name>
    <dbReference type="NCBI Taxonomy" id="175631"/>
    <lineage>
        <taxon>Archaea</taxon>
        <taxon>Methanobacteriati</taxon>
        <taxon>Methanobacteriota</taxon>
        <taxon>Stenosarchaea group</taxon>
        <taxon>Halobacteria</taxon>
        <taxon>Halobacteriales</taxon>
        <taxon>Haloferacaceae</taxon>
        <taxon>Halorubrum</taxon>
    </lineage>
</organism>
<feature type="non-terminal residue" evidence="1">
    <location>
        <position position="1"/>
    </location>
</feature>
<dbReference type="Proteomes" id="UP001596442">
    <property type="component" value="Unassembled WGS sequence"/>
</dbReference>
<dbReference type="EMBL" id="JBHSWW010000145">
    <property type="protein sequence ID" value="MFC6753812.1"/>
    <property type="molecule type" value="Genomic_DNA"/>
</dbReference>
<keyword evidence="2" id="KW-1185">Reference proteome</keyword>
<evidence type="ECO:0000313" key="2">
    <source>
        <dbReference type="Proteomes" id="UP001596442"/>
    </source>
</evidence>